<dbReference type="RefSeq" id="XP_040702061.1">
    <property type="nucleotide sequence ID" value="XM_040844961.1"/>
</dbReference>
<dbReference type="PANTHER" id="PTHR10366:SF564">
    <property type="entry name" value="STEROL-4-ALPHA-CARBOXYLATE 3-DEHYDROGENASE, DECARBOXYLATING"/>
    <property type="match status" value="1"/>
</dbReference>
<dbReference type="PANTHER" id="PTHR10366">
    <property type="entry name" value="NAD DEPENDENT EPIMERASE/DEHYDRATASE"/>
    <property type="match status" value="1"/>
</dbReference>
<dbReference type="OrthoDB" id="2735536at2759"/>
<dbReference type="Proteomes" id="UP000184356">
    <property type="component" value="Unassembled WGS sequence"/>
</dbReference>
<dbReference type="EMBL" id="KV878587">
    <property type="protein sequence ID" value="OJJ58255.1"/>
    <property type="molecule type" value="Genomic_DNA"/>
</dbReference>
<dbReference type="Pfam" id="PF01370">
    <property type="entry name" value="Epimerase"/>
    <property type="match status" value="1"/>
</dbReference>
<dbReference type="AlphaFoldDB" id="A0A1L9TFU0"/>
<dbReference type="InterPro" id="IPR001509">
    <property type="entry name" value="Epimerase_deHydtase"/>
</dbReference>
<dbReference type="STRING" id="1036612.A0A1L9TFU0"/>
<name>A0A1L9TFU0_9EURO</name>
<dbReference type="VEuPathDB" id="FungiDB:ASPSYDRAFT_32311"/>
<evidence type="ECO:0000256" key="1">
    <source>
        <dbReference type="ARBA" id="ARBA00023002"/>
    </source>
</evidence>
<comment type="similarity">
    <text evidence="2">Belongs to the NAD(P)-dependent epimerase/dehydratase family. Dihydroflavonol-4-reductase subfamily.</text>
</comment>
<evidence type="ECO:0000259" key="3">
    <source>
        <dbReference type="Pfam" id="PF01370"/>
    </source>
</evidence>
<keyword evidence="5" id="KW-1185">Reference proteome</keyword>
<dbReference type="SUPFAM" id="SSF51735">
    <property type="entry name" value="NAD(P)-binding Rossmann-fold domains"/>
    <property type="match status" value="1"/>
</dbReference>
<keyword evidence="1" id="KW-0560">Oxidoreductase</keyword>
<protein>
    <recommendedName>
        <fullName evidence="3">NAD-dependent epimerase/dehydratase domain-containing protein</fullName>
    </recommendedName>
</protein>
<dbReference type="InterPro" id="IPR050425">
    <property type="entry name" value="NAD(P)_dehydrat-like"/>
</dbReference>
<gene>
    <name evidence="4" type="ORF">ASPSYDRAFT_32311</name>
</gene>
<accession>A0A1L9TFU0</accession>
<evidence type="ECO:0000256" key="2">
    <source>
        <dbReference type="ARBA" id="ARBA00023445"/>
    </source>
</evidence>
<proteinExistence type="inferred from homology"/>
<dbReference type="InterPro" id="IPR036291">
    <property type="entry name" value="NAD(P)-bd_dom_sf"/>
</dbReference>
<feature type="domain" description="NAD-dependent epimerase/dehydratase" evidence="3">
    <location>
        <begin position="5"/>
        <end position="254"/>
    </location>
</feature>
<dbReference type="Gene3D" id="3.40.50.720">
    <property type="entry name" value="NAD(P)-binding Rossmann-like Domain"/>
    <property type="match status" value="1"/>
</dbReference>
<organism evidence="4 5">
    <name type="scientific">Aspergillus sydowii CBS 593.65</name>
    <dbReference type="NCBI Taxonomy" id="1036612"/>
    <lineage>
        <taxon>Eukaryota</taxon>
        <taxon>Fungi</taxon>
        <taxon>Dikarya</taxon>
        <taxon>Ascomycota</taxon>
        <taxon>Pezizomycotina</taxon>
        <taxon>Eurotiomycetes</taxon>
        <taxon>Eurotiomycetidae</taxon>
        <taxon>Eurotiales</taxon>
        <taxon>Aspergillaceae</taxon>
        <taxon>Aspergillus</taxon>
        <taxon>Aspergillus subgen. Nidulantes</taxon>
    </lineage>
</organism>
<dbReference type="GeneID" id="63761034"/>
<sequence>MASLVLVTGATGLIGFRVLLETLRKGYTVRFAARSEEKAQKVLSRPAIQGLNAGDRLSYVLIPDISVESAYDEALKGVSYVLHVGTPVPVPGYDPLTQIYNPTVQSIPSLLNSALKTPTLKRLVITSSILANLAPIPDPAFVSTGATRIPITSPTEKISSPFEAYALGKIISLNATDEFIAKENPHFSIAHVFPGYVFGRNDLLDGEGNELLFRNSSNGYLLASILGKDIGMPIHGGYVHIDDVADVHLRVLELASTSDSLPGIPDSFGACITLEAFNTFDIVEKVFPKAVANGTFSRGVLAKLPISYDSSETERVLGVKFRSFESAVVDTAAQYLQSRGLEEA</sequence>
<evidence type="ECO:0000313" key="4">
    <source>
        <dbReference type="EMBL" id="OJJ58255.1"/>
    </source>
</evidence>
<reference evidence="5" key="1">
    <citation type="journal article" date="2017" name="Genome Biol.">
        <title>Comparative genomics reveals high biological diversity and specific adaptations in the industrially and medically important fungal genus Aspergillus.</title>
        <authorList>
            <person name="de Vries R.P."/>
            <person name="Riley R."/>
            <person name="Wiebenga A."/>
            <person name="Aguilar-Osorio G."/>
            <person name="Amillis S."/>
            <person name="Uchima C.A."/>
            <person name="Anderluh G."/>
            <person name="Asadollahi M."/>
            <person name="Askin M."/>
            <person name="Barry K."/>
            <person name="Battaglia E."/>
            <person name="Bayram O."/>
            <person name="Benocci T."/>
            <person name="Braus-Stromeyer S.A."/>
            <person name="Caldana C."/>
            <person name="Canovas D."/>
            <person name="Cerqueira G.C."/>
            <person name="Chen F."/>
            <person name="Chen W."/>
            <person name="Choi C."/>
            <person name="Clum A."/>
            <person name="Dos Santos R.A."/>
            <person name="Damasio A.R."/>
            <person name="Diallinas G."/>
            <person name="Emri T."/>
            <person name="Fekete E."/>
            <person name="Flipphi M."/>
            <person name="Freyberg S."/>
            <person name="Gallo A."/>
            <person name="Gournas C."/>
            <person name="Habgood R."/>
            <person name="Hainaut M."/>
            <person name="Harispe M.L."/>
            <person name="Henrissat B."/>
            <person name="Hilden K.S."/>
            <person name="Hope R."/>
            <person name="Hossain A."/>
            <person name="Karabika E."/>
            <person name="Karaffa L."/>
            <person name="Karanyi Z."/>
            <person name="Krasevec N."/>
            <person name="Kuo A."/>
            <person name="Kusch H."/>
            <person name="LaButti K."/>
            <person name="Lagendijk E.L."/>
            <person name="Lapidus A."/>
            <person name="Levasseur A."/>
            <person name="Lindquist E."/>
            <person name="Lipzen A."/>
            <person name="Logrieco A.F."/>
            <person name="MacCabe A."/>
            <person name="Maekelae M.R."/>
            <person name="Malavazi I."/>
            <person name="Melin P."/>
            <person name="Meyer V."/>
            <person name="Mielnichuk N."/>
            <person name="Miskei M."/>
            <person name="Molnar A.P."/>
            <person name="Mule G."/>
            <person name="Ngan C.Y."/>
            <person name="Orejas M."/>
            <person name="Orosz E."/>
            <person name="Ouedraogo J.P."/>
            <person name="Overkamp K.M."/>
            <person name="Park H.-S."/>
            <person name="Perrone G."/>
            <person name="Piumi F."/>
            <person name="Punt P.J."/>
            <person name="Ram A.F."/>
            <person name="Ramon A."/>
            <person name="Rauscher S."/>
            <person name="Record E."/>
            <person name="Riano-Pachon D.M."/>
            <person name="Robert V."/>
            <person name="Roehrig J."/>
            <person name="Ruller R."/>
            <person name="Salamov A."/>
            <person name="Salih N.S."/>
            <person name="Samson R.A."/>
            <person name="Sandor E."/>
            <person name="Sanguinetti M."/>
            <person name="Schuetze T."/>
            <person name="Sepcic K."/>
            <person name="Shelest E."/>
            <person name="Sherlock G."/>
            <person name="Sophianopoulou V."/>
            <person name="Squina F.M."/>
            <person name="Sun H."/>
            <person name="Susca A."/>
            <person name="Todd R.B."/>
            <person name="Tsang A."/>
            <person name="Unkles S.E."/>
            <person name="van de Wiele N."/>
            <person name="van Rossen-Uffink D."/>
            <person name="Oliveira J.V."/>
            <person name="Vesth T.C."/>
            <person name="Visser J."/>
            <person name="Yu J.-H."/>
            <person name="Zhou M."/>
            <person name="Andersen M.R."/>
            <person name="Archer D.B."/>
            <person name="Baker S.E."/>
            <person name="Benoit I."/>
            <person name="Brakhage A.A."/>
            <person name="Braus G.H."/>
            <person name="Fischer R."/>
            <person name="Frisvad J.C."/>
            <person name="Goldman G.H."/>
            <person name="Houbraken J."/>
            <person name="Oakley B."/>
            <person name="Pocsi I."/>
            <person name="Scazzocchio C."/>
            <person name="Seiboth B."/>
            <person name="vanKuyk P.A."/>
            <person name="Wortman J."/>
            <person name="Dyer P.S."/>
            <person name="Grigoriev I.V."/>
        </authorList>
    </citation>
    <scope>NUCLEOTIDE SEQUENCE [LARGE SCALE GENOMIC DNA]</scope>
    <source>
        <strain evidence="5">CBS 593.65</strain>
    </source>
</reference>
<dbReference type="GO" id="GO:0016616">
    <property type="term" value="F:oxidoreductase activity, acting on the CH-OH group of donors, NAD or NADP as acceptor"/>
    <property type="evidence" value="ECO:0007669"/>
    <property type="project" value="TreeGrafter"/>
</dbReference>
<evidence type="ECO:0000313" key="5">
    <source>
        <dbReference type="Proteomes" id="UP000184356"/>
    </source>
</evidence>